<protein>
    <recommendedName>
        <fullName evidence="5">Omega-amidase YafV</fullName>
        <ecNumber evidence="3">3.5.1.3</ecNumber>
    </recommendedName>
</protein>
<proteinExistence type="inferred from homology"/>
<feature type="domain" description="CN hydrolase" evidence="6">
    <location>
        <begin position="7"/>
        <end position="239"/>
    </location>
</feature>
<name>A0A2H1EDZ6_9FLAO</name>
<dbReference type="FunFam" id="3.60.110.10:FF:000004">
    <property type="entry name" value="Carbon-nitrogen hydrolase"/>
    <property type="match status" value="1"/>
</dbReference>
<dbReference type="SUPFAM" id="SSF56317">
    <property type="entry name" value="Carbon-nitrogen hydrolase"/>
    <property type="match status" value="1"/>
</dbReference>
<evidence type="ECO:0000256" key="1">
    <source>
        <dbReference type="ARBA" id="ARBA00010613"/>
    </source>
</evidence>
<dbReference type="EC" id="3.5.1.3" evidence="3"/>
<evidence type="ECO:0000256" key="2">
    <source>
        <dbReference type="ARBA" id="ARBA00022801"/>
    </source>
</evidence>
<dbReference type="STRING" id="1349785.GCA_000509405_01647"/>
<comment type="similarity">
    <text evidence="1">Belongs to the carbon-nitrogen hydrolase superfamily. NIT1/NIT2 family.</text>
</comment>
<evidence type="ECO:0000256" key="4">
    <source>
        <dbReference type="ARBA" id="ARBA00052904"/>
    </source>
</evidence>
<evidence type="ECO:0000256" key="5">
    <source>
        <dbReference type="ARBA" id="ARBA00072139"/>
    </source>
</evidence>
<evidence type="ECO:0000256" key="3">
    <source>
        <dbReference type="ARBA" id="ARBA00039118"/>
    </source>
</evidence>
<evidence type="ECO:0000313" key="8">
    <source>
        <dbReference type="Proteomes" id="UP000231564"/>
    </source>
</evidence>
<accession>A0A2H1EDZ6</accession>
<dbReference type="EMBL" id="LT634361">
    <property type="protein sequence ID" value="SFZ85208.1"/>
    <property type="molecule type" value="Genomic_DNA"/>
</dbReference>
<dbReference type="AlphaFoldDB" id="A0A2H1EDZ6"/>
<dbReference type="RefSeq" id="WP_100211933.1">
    <property type="nucleotide sequence ID" value="NZ_CP138495.1"/>
</dbReference>
<dbReference type="GO" id="GO:0106008">
    <property type="term" value="F:2-oxoglutaramate amidase activity"/>
    <property type="evidence" value="ECO:0007669"/>
    <property type="project" value="TreeGrafter"/>
</dbReference>
<dbReference type="GO" id="GO:0050152">
    <property type="term" value="F:omega-amidase activity"/>
    <property type="evidence" value="ECO:0007669"/>
    <property type="project" value="UniProtKB-EC"/>
</dbReference>
<dbReference type="InterPro" id="IPR036526">
    <property type="entry name" value="C-N_Hydrolase_sf"/>
</dbReference>
<dbReference type="OrthoDB" id="9811121at2"/>
<sequence>MEASNTLEIAFIQSDLIWESPIKNREKFTSKIKQIEQPVDLIILPEMFTTGFTMNAKKFAELMNGETVLWMQEVAASKKAALVGSIIIIENNSYYNRLLFVYPSGKIAFYDKKHTFSLAGEGEVFSSGNKKCILKYKGWKICPLICYDLRFPVWARNTENYDLLLYIANWPKRRINAWDALLKARAIENMSYTIGVNRVGKDIHNYEYTGNSIALDCLGEHLSNTAETKALTTGNEIIISKTLCKKSQDTLRNKFLFLKDRDTFSFE</sequence>
<dbReference type="Pfam" id="PF00795">
    <property type="entry name" value="CN_hydrolase"/>
    <property type="match status" value="1"/>
</dbReference>
<evidence type="ECO:0000259" key="6">
    <source>
        <dbReference type="PROSITE" id="PS50263"/>
    </source>
</evidence>
<reference evidence="7 8" key="1">
    <citation type="submission" date="2016-11" db="EMBL/GenBank/DDBJ databases">
        <authorList>
            <person name="Jaros S."/>
            <person name="Januszkiewicz K."/>
            <person name="Wedrychowicz H."/>
        </authorList>
    </citation>
    <scope>NUCLEOTIDE SEQUENCE [LARGE SCALE GENOMIC DNA]</scope>
    <source>
        <strain evidence="7">NCIMB 2154T</strain>
    </source>
</reference>
<evidence type="ECO:0000313" key="7">
    <source>
        <dbReference type="EMBL" id="SFZ85208.1"/>
    </source>
</evidence>
<organism evidence="7 8">
    <name type="scientific">Tenacibaculum maritimum NCIMB 2154</name>
    <dbReference type="NCBI Taxonomy" id="1349785"/>
    <lineage>
        <taxon>Bacteria</taxon>
        <taxon>Pseudomonadati</taxon>
        <taxon>Bacteroidota</taxon>
        <taxon>Flavobacteriia</taxon>
        <taxon>Flavobacteriales</taxon>
        <taxon>Flavobacteriaceae</taxon>
        <taxon>Tenacibaculum</taxon>
    </lineage>
</organism>
<dbReference type="PANTHER" id="PTHR47799">
    <property type="entry name" value="OMEGA-AMIDASE YAFV"/>
    <property type="match status" value="1"/>
</dbReference>
<comment type="catalytic activity">
    <reaction evidence="4">
        <text>a monoamide of a dicarboxylate + H2O = a dicarboxylate + NH4(+)</text>
        <dbReference type="Rhea" id="RHEA:11716"/>
        <dbReference type="ChEBI" id="CHEBI:15377"/>
        <dbReference type="ChEBI" id="CHEBI:28938"/>
        <dbReference type="ChEBI" id="CHEBI:28965"/>
        <dbReference type="ChEBI" id="CHEBI:77450"/>
        <dbReference type="EC" id="3.5.1.3"/>
    </reaction>
</comment>
<dbReference type="InterPro" id="IPR052737">
    <property type="entry name" value="Omega-amidase_YafV"/>
</dbReference>
<keyword evidence="2 7" id="KW-0378">Hydrolase</keyword>
<dbReference type="Gene3D" id="3.60.110.10">
    <property type="entry name" value="Carbon-nitrogen hydrolase"/>
    <property type="match status" value="1"/>
</dbReference>
<keyword evidence="8" id="KW-1185">Reference proteome</keyword>
<dbReference type="PANTHER" id="PTHR47799:SF1">
    <property type="entry name" value="OMEGA-AMIDASE YAFV"/>
    <property type="match status" value="1"/>
</dbReference>
<dbReference type="Proteomes" id="UP000231564">
    <property type="component" value="Chromosome MARIT"/>
</dbReference>
<dbReference type="InterPro" id="IPR003010">
    <property type="entry name" value="C-N_Hydrolase"/>
</dbReference>
<dbReference type="CDD" id="cd07575">
    <property type="entry name" value="Xc-1258_like"/>
    <property type="match status" value="1"/>
</dbReference>
<dbReference type="KEGG" id="tmar:MARIT_3104"/>
<gene>
    <name evidence="7" type="primary">yafV</name>
    <name evidence="7" type="ORF">MARIT_3104</name>
</gene>
<dbReference type="GeneID" id="47724547"/>
<dbReference type="PROSITE" id="PS50263">
    <property type="entry name" value="CN_HYDROLASE"/>
    <property type="match status" value="1"/>
</dbReference>